<accession>A0A5S4GCT2</accession>
<protein>
    <submittedName>
        <fullName evidence="2">Uncharacterized protein</fullName>
    </submittedName>
</protein>
<sequence>MCPPRHGPHRRQRRPARPRPGSRGARRSRPRRRRGPPRCCGRRGPWCSRRSAAGSQRVATRWRAALSCRSGSTWPGCWPRSAWRT</sequence>
<proteinExistence type="predicted"/>
<keyword evidence="3" id="KW-1185">Reference proteome</keyword>
<organism evidence="2 3">
    <name type="scientific">Nonomuraea zeae</name>
    <dbReference type="NCBI Taxonomy" id="1642303"/>
    <lineage>
        <taxon>Bacteria</taxon>
        <taxon>Bacillati</taxon>
        <taxon>Actinomycetota</taxon>
        <taxon>Actinomycetes</taxon>
        <taxon>Streptosporangiales</taxon>
        <taxon>Streptosporangiaceae</taxon>
        <taxon>Nonomuraea</taxon>
    </lineage>
</organism>
<evidence type="ECO:0000313" key="3">
    <source>
        <dbReference type="Proteomes" id="UP000306628"/>
    </source>
</evidence>
<feature type="compositionally biased region" description="Basic residues" evidence="1">
    <location>
        <begin position="1"/>
        <end position="17"/>
    </location>
</feature>
<dbReference type="EMBL" id="VCKX01000094">
    <property type="protein sequence ID" value="TMR30805.1"/>
    <property type="molecule type" value="Genomic_DNA"/>
</dbReference>
<reference evidence="2 3" key="1">
    <citation type="submission" date="2019-05" db="EMBL/GenBank/DDBJ databases">
        <title>Draft genome sequence of Nonomuraea zeae DSM 100528.</title>
        <authorList>
            <person name="Saricaoglu S."/>
            <person name="Isik K."/>
        </authorList>
    </citation>
    <scope>NUCLEOTIDE SEQUENCE [LARGE SCALE GENOMIC DNA]</scope>
    <source>
        <strain evidence="2 3">DSM 100528</strain>
    </source>
</reference>
<dbReference type="AlphaFoldDB" id="A0A5S4GCT2"/>
<comment type="caution">
    <text evidence="2">The sequence shown here is derived from an EMBL/GenBank/DDBJ whole genome shotgun (WGS) entry which is preliminary data.</text>
</comment>
<gene>
    <name evidence="2" type="ORF">ETD85_28040</name>
</gene>
<name>A0A5S4GCT2_9ACTN</name>
<dbReference type="Proteomes" id="UP000306628">
    <property type="component" value="Unassembled WGS sequence"/>
</dbReference>
<feature type="region of interest" description="Disordered" evidence="1">
    <location>
        <begin position="1"/>
        <end position="42"/>
    </location>
</feature>
<evidence type="ECO:0000313" key="2">
    <source>
        <dbReference type="EMBL" id="TMR30805.1"/>
    </source>
</evidence>
<feature type="compositionally biased region" description="Basic residues" evidence="1">
    <location>
        <begin position="24"/>
        <end position="36"/>
    </location>
</feature>
<evidence type="ECO:0000256" key="1">
    <source>
        <dbReference type="SAM" id="MobiDB-lite"/>
    </source>
</evidence>